<reference evidence="1 2" key="1">
    <citation type="submission" date="2018-10" db="EMBL/GenBank/DDBJ databases">
        <title>Genomic Encyclopedia of Archaeal and Bacterial Type Strains, Phase II (KMG-II): from individual species to whole genera.</title>
        <authorList>
            <person name="Goeker M."/>
        </authorList>
    </citation>
    <scope>NUCLEOTIDE SEQUENCE [LARGE SCALE GENOMIC DNA]</scope>
    <source>
        <strain evidence="1 2">DSM 43383</strain>
    </source>
</reference>
<sequence>MNRPGGSDTSALIERLRDGLQAEYPGWLIARERSGRWVATRQEWGALYGQSAEELRNRLDRFTTRGDAR</sequence>
<organism evidence="1 2">
    <name type="scientific">Actinomadura pelletieri DSM 43383</name>
    <dbReference type="NCBI Taxonomy" id="1120940"/>
    <lineage>
        <taxon>Bacteria</taxon>
        <taxon>Bacillati</taxon>
        <taxon>Actinomycetota</taxon>
        <taxon>Actinomycetes</taxon>
        <taxon>Streptosporangiales</taxon>
        <taxon>Thermomonosporaceae</taxon>
        <taxon>Actinomadura</taxon>
    </lineage>
</organism>
<dbReference type="AlphaFoldDB" id="A0A495QZB6"/>
<dbReference type="Proteomes" id="UP000274601">
    <property type="component" value="Unassembled WGS sequence"/>
</dbReference>
<keyword evidence="2" id="KW-1185">Reference proteome</keyword>
<evidence type="ECO:0000313" key="1">
    <source>
        <dbReference type="EMBL" id="RKS79579.1"/>
    </source>
</evidence>
<dbReference type="RefSeq" id="WP_121433074.1">
    <property type="nucleotide sequence ID" value="NZ_RBWU01000001.1"/>
</dbReference>
<proteinExistence type="predicted"/>
<comment type="caution">
    <text evidence="1">The sequence shown here is derived from an EMBL/GenBank/DDBJ whole genome shotgun (WGS) entry which is preliminary data.</text>
</comment>
<accession>A0A495QZB6</accession>
<name>A0A495QZB6_9ACTN</name>
<gene>
    <name evidence="1" type="ORF">BZB76_1053</name>
</gene>
<dbReference type="EMBL" id="RBWU01000001">
    <property type="protein sequence ID" value="RKS79579.1"/>
    <property type="molecule type" value="Genomic_DNA"/>
</dbReference>
<dbReference type="OrthoDB" id="3481224at2"/>
<protein>
    <submittedName>
        <fullName evidence="1">Uncharacterized protein</fullName>
    </submittedName>
</protein>
<evidence type="ECO:0000313" key="2">
    <source>
        <dbReference type="Proteomes" id="UP000274601"/>
    </source>
</evidence>